<dbReference type="EMBL" id="FQUT01000004">
    <property type="protein sequence ID" value="SHF49323.1"/>
    <property type="molecule type" value="Genomic_DNA"/>
</dbReference>
<gene>
    <name evidence="1" type="ORF">SAMN05443633_104390</name>
</gene>
<organism evidence="1 2">
    <name type="scientific">Chryseobacterium arachidis</name>
    <dbReference type="NCBI Taxonomy" id="1416778"/>
    <lineage>
        <taxon>Bacteria</taxon>
        <taxon>Pseudomonadati</taxon>
        <taxon>Bacteroidota</taxon>
        <taxon>Flavobacteriia</taxon>
        <taxon>Flavobacteriales</taxon>
        <taxon>Weeksellaceae</taxon>
        <taxon>Chryseobacterium group</taxon>
        <taxon>Chryseobacterium</taxon>
    </lineage>
</organism>
<sequence length="55" mass="6227">MIPHTSIFCTTGQPCPRGGIWQSMGNFKTTYPVMKGCKMPDYCGKKIKWVLILEC</sequence>
<dbReference type="RefSeq" id="WP_378158090.1">
    <property type="nucleotide sequence ID" value="NZ_JBHSOO010000001.1"/>
</dbReference>
<evidence type="ECO:0000313" key="1">
    <source>
        <dbReference type="EMBL" id="SHF49323.1"/>
    </source>
</evidence>
<keyword evidence="2" id="KW-1185">Reference proteome</keyword>
<name>A0A1M5C3G9_9FLAO</name>
<accession>A0A1M5C3G9</accession>
<dbReference type="Proteomes" id="UP000184518">
    <property type="component" value="Unassembled WGS sequence"/>
</dbReference>
<dbReference type="STRING" id="1416778.SAMN05443633_104390"/>
<dbReference type="AlphaFoldDB" id="A0A1M5C3G9"/>
<evidence type="ECO:0000313" key="2">
    <source>
        <dbReference type="Proteomes" id="UP000184518"/>
    </source>
</evidence>
<reference evidence="2" key="1">
    <citation type="submission" date="2016-11" db="EMBL/GenBank/DDBJ databases">
        <authorList>
            <person name="Varghese N."/>
            <person name="Submissions S."/>
        </authorList>
    </citation>
    <scope>NUCLEOTIDE SEQUENCE [LARGE SCALE GENOMIC DNA]</scope>
    <source>
        <strain evidence="2">DSM 27619</strain>
    </source>
</reference>
<protein>
    <submittedName>
        <fullName evidence="1">Uncharacterized protein</fullName>
    </submittedName>
</protein>
<proteinExistence type="predicted"/>